<dbReference type="GeneID" id="94831930"/>
<evidence type="ECO:0000313" key="4">
    <source>
        <dbReference type="EMBL" id="OHT16225.1"/>
    </source>
</evidence>
<comment type="caution">
    <text evidence="4">The sequence shown here is derived from an EMBL/GenBank/DDBJ whole genome shotgun (WGS) entry which is preliminary data.</text>
</comment>
<gene>
    <name evidence="4" type="ORF">TRFO_13400</name>
</gene>
<dbReference type="PROSITE" id="PS50919">
    <property type="entry name" value="MIR"/>
    <property type="match status" value="3"/>
</dbReference>
<dbReference type="EMBL" id="MLAK01000134">
    <property type="protein sequence ID" value="OHT16225.1"/>
    <property type="molecule type" value="Genomic_DNA"/>
</dbReference>
<keyword evidence="2" id="KW-0677">Repeat</keyword>
<sequence>MFGFFLYVAIKSYETYSGEKDEVPVAYYNMIKLKHTRSEYLLSSIELPYQQGSNQQLVRAIHKVTLAETFWTVYPPANETDEVPQGKPVECGSVIRLNHATTGKWLHSHKIPGHFGSGYEVTCFDGSDSGDNWLLECNDMWTLGSVFRLKHIDTGFYLAANETSEYPKEEAGEHEIYAAEEDEGNEWQIVGGIFVDENEDQ</sequence>
<dbReference type="CDD" id="cd23279">
    <property type="entry name" value="beta-trefoil_MIR_SDF2-like"/>
    <property type="match status" value="1"/>
</dbReference>
<feature type="domain" description="MIR" evidence="3">
    <location>
        <begin position="86"/>
        <end position="138"/>
    </location>
</feature>
<accession>A0A1J4KY91</accession>
<feature type="domain" description="MIR" evidence="3">
    <location>
        <begin position="138"/>
        <end position="192"/>
    </location>
</feature>
<protein>
    <submittedName>
        <fullName evidence="4">Stromal cell-derived factor 2-like protein</fullName>
    </submittedName>
</protein>
<dbReference type="SMART" id="SM00472">
    <property type="entry name" value="MIR"/>
    <property type="match status" value="3"/>
</dbReference>
<dbReference type="InterPro" id="IPR036300">
    <property type="entry name" value="MIR_dom_sf"/>
</dbReference>
<name>A0A1J4KY91_9EUKA</name>
<keyword evidence="5" id="KW-1185">Reference proteome</keyword>
<organism evidence="4 5">
    <name type="scientific">Tritrichomonas foetus</name>
    <dbReference type="NCBI Taxonomy" id="1144522"/>
    <lineage>
        <taxon>Eukaryota</taxon>
        <taxon>Metamonada</taxon>
        <taxon>Parabasalia</taxon>
        <taxon>Tritrichomonadida</taxon>
        <taxon>Tritrichomonadidae</taxon>
        <taxon>Tritrichomonas</taxon>
    </lineage>
</organism>
<evidence type="ECO:0000256" key="2">
    <source>
        <dbReference type="ARBA" id="ARBA00022737"/>
    </source>
</evidence>
<dbReference type="RefSeq" id="XP_068369361.1">
    <property type="nucleotide sequence ID" value="XM_068497226.1"/>
</dbReference>
<dbReference type="Proteomes" id="UP000179807">
    <property type="component" value="Unassembled WGS sequence"/>
</dbReference>
<dbReference type="Gene3D" id="2.80.10.50">
    <property type="match status" value="1"/>
</dbReference>
<dbReference type="PANTHER" id="PTHR46809:SF2">
    <property type="entry name" value="GH21273P"/>
    <property type="match status" value="1"/>
</dbReference>
<proteinExistence type="predicted"/>
<evidence type="ECO:0000313" key="5">
    <source>
        <dbReference type="Proteomes" id="UP000179807"/>
    </source>
</evidence>
<keyword evidence="1" id="KW-0732">Signal</keyword>
<evidence type="ECO:0000256" key="1">
    <source>
        <dbReference type="ARBA" id="ARBA00022729"/>
    </source>
</evidence>
<dbReference type="AlphaFoldDB" id="A0A1J4KY91"/>
<dbReference type="SUPFAM" id="SSF82109">
    <property type="entry name" value="MIR domain"/>
    <property type="match status" value="1"/>
</dbReference>
<dbReference type="PANTHER" id="PTHR46809">
    <property type="entry name" value="STROMAL CELL-DERIVED FACTOR 2-LIKE PROTEIN"/>
    <property type="match status" value="1"/>
</dbReference>
<dbReference type="VEuPathDB" id="TrichDB:TRFO_13400"/>
<reference evidence="4" key="1">
    <citation type="submission" date="2016-10" db="EMBL/GenBank/DDBJ databases">
        <authorList>
            <person name="Benchimol M."/>
            <person name="Almeida L.G."/>
            <person name="Vasconcelos A.T."/>
            <person name="Perreira-Neves A."/>
            <person name="Rosa I.A."/>
            <person name="Tasca T."/>
            <person name="Bogo M.R."/>
            <person name="de Souza W."/>
        </authorList>
    </citation>
    <scope>NUCLEOTIDE SEQUENCE [LARGE SCALE GENOMIC DNA]</scope>
    <source>
        <strain evidence="4">K</strain>
    </source>
</reference>
<evidence type="ECO:0000259" key="3">
    <source>
        <dbReference type="PROSITE" id="PS50919"/>
    </source>
</evidence>
<dbReference type="OrthoDB" id="5588846at2759"/>
<dbReference type="InterPro" id="IPR016093">
    <property type="entry name" value="MIR_motif"/>
</dbReference>
<feature type="domain" description="MIR" evidence="3">
    <location>
        <begin position="22"/>
        <end position="76"/>
    </location>
</feature>